<protein>
    <submittedName>
        <fullName evidence="1">MarR family transcriptional regulator</fullName>
    </submittedName>
</protein>
<proteinExistence type="predicted"/>
<dbReference type="Gene3D" id="1.10.10.10">
    <property type="entry name" value="Winged helix-like DNA-binding domain superfamily/Winged helix DNA-binding domain"/>
    <property type="match status" value="1"/>
</dbReference>
<dbReference type="PROSITE" id="PS50995">
    <property type="entry name" value="HTH_MARR_2"/>
    <property type="match status" value="1"/>
</dbReference>
<dbReference type="InterPro" id="IPR036390">
    <property type="entry name" value="WH_DNA-bd_sf"/>
</dbReference>
<evidence type="ECO:0000313" key="2">
    <source>
        <dbReference type="Proteomes" id="UP000248627"/>
    </source>
</evidence>
<name>A0A2W2E5H6_9ACTN</name>
<dbReference type="PANTHER" id="PTHR33164:SF43">
    <property type="entry name" value="HTH-TYPE TRANSCRIPTIONAL REPRESSOR YETL"/>
    <property type="match status" value="1"/>
</dbReference>
<dbReference type="GO" id="GO:0006950">
    <property type="term" value="P:response to stress"/>
    <property type="evidence" value="ECO:0007669"/>
    <property type="project" value="TreeGrafter"/>
</dbReference>
<dbReference type="SUPFAM" id="SSF46785">
    <property type="entry name" value="Winged helix' DNA-binding domain"/>
    <property type="match status" value="1"/>
</dbReference>
<dbReference type="AlphaFoldDB" id="A0A2W2E5H6"/>
<dbReference type="RefSeq" id="WP_111241771.1">
    <property type="nucleotide sequence ID" value="NZ_AP023358.1"/>
</dbReference>
<dbReference type="Pfam" id="PF01047">
    <property type="entry name" value="MarR"/>
    <property type="match status" value="1"/>
</dbReference>
<dbReference type="PRINTS" id="PR00598">
    <property type="entry name" value="HTHMARR"/>
</dbReference>
<keyword evidence="2" id="KW-1185">Reference proteome</keyword>
<dbReference type="GO" id="GO:0003700">
    <property type="term" value="F:DNA-binding transcription factor activity"/>
    <property type="evidence" value="ECO:0007669"/>
    <property type="project" value="InterPro"/>
</dbReference>
<dbReference type="EMBL" id="POTX01000013">
    <property type="protein sequence ID" value="PZG00144.1"/>
    <property type="molecule type" value="Genomic_DNA"/>
</dbReference>
<dbReference type="Proteomes" id="UP000248627">
    <property type="component" value="Unassembled WGS sequence"/>
</dbReference>
<dbReference type="OrthoDB" id="4463574at2"/>
<comment type="caution">
    <text evidence="1">The sequence shown here is derived from an EMBL/GenBank/DDBJ whole genome shotgun (WGS) entry which is preliminary data.</text>
</comment>
<dbReference type="InterPro" id="IPR039422">
    <property type="entry name" value="MarR/SlyA-like"/>
</dbReference>
<sequence>MTSAATPDPGIPLPVLLSQAGERAREFLQRQLASSRLRPRHAHVLLFLERTGAAGQQELLERLNVDASALVGLLNDLEGDGMVERRRDPADRRRHIVTLSEHGRAAVAEVHASIDEMSDALFGALSDTDRDHLHRILSVMSSGAPATATGCPGRLCGPPDPGGS</sequence>
<organism evidence="1 2">
    <name type="scientific">Micromonospora endophytica</name>
    <dbReference type="NCBI Taxonomy" id="515350"/>
    <lineage>
        <taxon>Bacteria</taxon>
        <taxon>Bacillati</taxon>
        <taxon>Actinomycetota</taxon>
        <taxon>Actinomycetes</taxon>
        <taxon>Micromonosporales</taxon>
        <taxon>Micromonosporaceae</taxon>
        <taxon>Micromonospora</taxon>
    </lineage>
</organism>
<dbReference type="InterPro" id="IPR000835">
    <property type="entry name" value="HTH_MarR-typ"/>
</dbReference>
<dbReference type="InterPro" id="IPR036388">
    <property type="entry name" value="WH-like_DNA-bd_sf"/>
</dbReference>
<evidence type="ECO:0000313" key="1">
    <source>
        <dbReference type="EMBL" id="PZG00144.1"/>
    </source>
</evidence>
<gene>
    <name evidence="1" type="ORF">C1I93_03625</name>
</gene>
<accession>A0A2W2E5H6</accession>
<dbReference type="SMART" id="SM00347">
    <property type="entry name" value="HTH_MARR"/>
    <property type="match status" value="1"/>
</dbReference>
<reference evidence="1 2" key="1">
    <citation type="submission" date="2018-01" db="EMBL/GenBank/DDBJ databases">
        <title>Draft genome sequence of Jishengella endophytica.</title>
        <authorList>
            <person name="Sahin N."/>
            <person name="Ay H."/>
            <person name="Saygin H."/>
        </authorList>
    </citation>
    <scope>NUCLEOTIDE SEQUENCE [LARGE SCALE GENOMIC DNA]</scope>
    <source>
        <strain evidence="1 2">DSM 45430</strain>
    </source>
</reference>
<dbReference type="PANTHER" id="PTHR33164">
    <property type="entry name" value="TRANSCRIPTIONAL REGULATOR, MARR FAMILY"/>
    <property type="match status" value="1"/>
</dbReference>